<feature type="region of interest" description="Disordered" evidence="6">
    <location>
        <begin position="20"/>
        <end position="80"/>
    </location>
</feature>
<dbReference type="OrthoDB" id="64867at2759"/>
<dbReference type="Gene3D" id="1.25.40.280">
    <property type="entry name" value="alix/aip1 like domains"/>
    <property type="match status" value="1"/>
</dbReference>
<dbReference type="AlphaFoldDB" id="A4S5H0"/>
<name>A4S5H0_OSTLU</name>
<evidence type="ECO:0000256" key="1">
    <source>
        <dbReference type="ARBA" id="ARBA00004177"/>
    </source>
</evidence>
<dbReference type="OMA" id="VSHAEEM"/>
<keyword evidence="9" id="KW-1185">Reference proteome</keyword>
<dbReference type="STRING" id="436017.A4S5H0"/>
<reference evidence="8 9" key="1">
    <citation type="journal article" date="2007" name="Proc. Natl. Acad. Sci. U.S.A.">
        <title>The tiny eukaryote Ostreococcus provides genomic insights into the paradox of plankton speciation.</title>
        <authorList>
            <person name="Palenik B."/>
            <person name="Grimwood J."/>
            <person name="Aerts A."/>
            <person name="Rouze P."/>
            <person name="Salamov A."/>
            <person name="Putnam N."/>
            <person name="Dupont C."/>
            <person name="Jorgensen R."/>
            <person name="Derelle E."/>
            <person name="Rombauts S."/>
            <person name="Zhou K."/>
            <person name="Otillar R."/>
            <person name="Merchant S.S."/>
            <person name="Podell S."/>
            <person name="Gaasterland T."/>
            <person name="Napoli C."/>
            <person name="Gendler K."/>
            <person name="Manuell A."/>
            <person name="Tai V."/>
            <person name="Vallon O."/>
            <person name="Piganeau G."/>
            <person name="Jancek S."/>
            <person name="Heijde M."/>
            <person name="Jabbari K."/>
            <person name="Bowler C."/>
            <person name="Lohr M."/>
            <person name="Robbens S."/>
            <person name="Werner G."/>
            <person name="Dubchak I."/>
            <person name="Pazour G.J."/>
            <person name="Ren Q."/>
            <person name="Paulsen I."/>
            <person name="Delwiche C."/>
            <person name="Schmutz J."/>
            <person name="Rokhsar D."/>
            <person name="Van de Peer Y."/>
            <person name="Moreau H."/>
            <person name="Grigoriev I.V."/>
        </authorList>
    </citation>
    <scope>NUCLEOTIDE SEQUENCE [LARGE SCALE GENOMIC DNA]</scope>
    <source>
        <strain evidence="8 9">CCE9901</strain>
    </source>
</reference>
<dbReference type="GO" id="GO:0005768">
    <property type="term" value="C:endosome"/>
    <property type="evidence" value="ECO:0007669"/>
    <property type="project" value="UniProtKB-SubCell"/>
</dbReference>
<dbReference type="EMBL" id="CP000592">
    <property type="protein sequence ID" value="ABO98900.1"/>
    <property type="molecule type" value="Genomic_DNA"/>
</dbReference>
<dbReference type="PANTHER" id="PTHR23030">
    <property type="entry name" value="PCD6 INTERACTING PROTEIN-RELATED"/>
    <property type="match status" value="1"/>
</dbReference>
<dbReference type="Gene3D" id="1.20.140.50">
    <property type="entry name" value="alix/aip1 like domains"/>
    <property type="match status" value="1"/>
</dbReference>
<dbReference type="PROSITE" id="PS51180">
    <property type="entry name" value="BRO1"/>
    <property type="match status" value="1"/>
</dbReference>
<evidence type="ECO:0000256" key="2">
    <source>
        <dbReference type="ARBA" id="ARBA00004496"/>
    </source>
</evidence>
<dbReference type="GeneID" id="5004606"/>
<comment type="subcellular location">
    <subcellularLocation>
        <location evidence="2">Cytoplasm</location>
    </subcellularLocation>
    <subcellularLocation>
        <location evidence="1">Endosome</location>
    </subcellularLocation>
</comment>
<evidence type="ECO:0000256" key="3">
    <source>
        <dbReference type="ARBA" id="ARBA00022490"/>
    </source>
</evidence>
<dbReference type="eggNOG" id="KOG2220">
    <property type="taxonomic scope" value="Eukaryota"/>
</dbReference>
<keyword evidence="5" id="KW-0175">Coiled coil</keyword>
<gene>
    <name evidence="8" type="ORF">OSTLU_39182</name>
</gene>
<dbReference type="SMART" id="SM01041">
    <property type="entry name" value="BRO1"/>
    <property type="match status" value="1"/>
</dbReference>
<dbReference type="HOGENOM" id="CLU_007181_1_0_1"/>
<feature type="compositionally biased region" description="Polar residues" evidence="6">
    <location>
        <begin position="842"/>
        <end position="856"/>
    </location>
</feature>
<evidence type="ECO:0000313" key="9">
    <source>
        <dbReference type="Proteomes" id="UP000001568"/>
    </source>
</evidence>
<dbReference type="PANTHER" id="PTHR23030:SF30">
    <property type="entry name" value="TYROSINE-PROTEIN PHOSPHATASE NON-RECEPTOR TYPE 23"/>
    <property type="match status" value="1"/>
</dbReference>
<dbReference type="RefSeq" id="XP_001420607.1">
    <property type="nucleotide sequence ID" value="XM_001420570.1"/>
</dbReference>
<sequence length="856" mass="94333">MLLLLFVHSSVCPKFVTRRAGAHRDDRDPPHSAARRRRCTTARRRSGCADARATTTRDDARTNARTGRASTDRDTNDAQGVPTDIASALHAHASEALSPDDADGAAGDFAETQRLRDAATTSANEGSEDVEAFAEYYRALRALESRIPISEGAGHARVEFEWFDVGRGVKAAPGTIASRDAEYEKCAVLYNYAAALSRRGAREANAGRSDEGIKRACAAFQQSAGAFEMLADVSERKLGQFAASADVGRDFCETMIKLHLGQAQECFYEKAKAKKSSHAIVSKLAQQARVYYEDALEGAGKLVGYLDEDLTQYLNFKRAYVGAEAFRLAGKIVLDADETNVGPAVARLRQARDLLAQTIRDARVVSSDAELERTKKFIDEVIAPELKAVERDNECVYMERVPKFEDLPALAAANMVKPIQPPAEHLSPVDVKLFQSIVPDSGAKALSRYTEMVDELIRNETDTLAMASDEARVALREMELPETLIALSTPVPLGGDLEERVGAFRSSGGAGALSASLSRVDELNRQCSNIVQTIRETLDTEAAEDAASRAVHGEGAWRREASSSKNREMMQVLKRYEVDLEVATKSDTQLKERLEGAGGVLEVLSEENIKNNAPTLTQPLALLEDDASVASEMQATLEDLEAIGNERAGIEELMRKTKSEDNILTKLMAQSGESLDALFKEEMKKYDQSKDGVMLNISKQADALSRLRTLHEKFVTIYDIEALRRDVESHEHSVRHALSIVGDLRSGMEQGVRFYSGFLDAARRTLTDVQEYASARRLEKEAIAEELRVQKARADERAAQMATQMNQMHFHQPPPPPQQYYHPSAPAYPSPAYGAQPPPPHWQNQPGRYANWENQS</sequence>
<dbReference type="InterPro" id="IPR004328">
    <property type="entry name" value="BRO1_dom"/>
</dbReference>
<dbReference type="KEGG" id="olu:OSTLU_39182"/>
<dbReference type="Proteomes" id="UP000001568">
    <property type="component" value="Chromosome 12"/>
</dbReference>
<dbReference type="GO" id="GO:0043328">
    <property type="term" value="P:protein transport to vacuole involved in ubiquitin-dependent protein catabolic process via the multivesicular body sorting pathway"/>
    <property type="evidence" value="ECO:0007669"/>
    <property type="project" value="TreeGrafter"/>
</dbReference>
<evidence type="ECO:0000256" key="4">
    <source>
        <dbReference type="ARBA" id="ARBA00022753"/>
    </source>
</evidence>
<dbReference type="Gene3D" id="1.20.120.560">
    <property type="entry name" value="alix/aip1 in complex with the ypdl late domain"/>
    <property type="match status" value="1"/>
</dbReference>
<accession>A4S5H0</accession>
<dbReference type="InterPro" id="IPR025304">
    <property type="entry name" value="ALIX_V_dom"/>
</dbReference>
<organism evidence="8 9">
    <name type="scientific">Ostreococcus lucimarinus (strain CCE9901)</name>
    <dbReference type="NCBI Taxonomy" id="436017"/>
    <lineage>
        <taxon>Eukaryota</taxon>
        <taxon>Viridiplantae</taxon>
        <taxon>Chlorophyta</taxon>
        <taxon>Mamiellophyceae</taxon>
        <taxon>Mamiellales</taxon>
        <taxon>Bathycoccaceae</taxon>
        <taxon>Ostreococcus</taxon>
    </lineage>
</organism>
<dbReference type="InterPro" id="IPR038499">
    <property type="entry name" value="BRO1_sf"/>
</dbReference>
<evidence type="ECO:0000259" key="7">
    <source>
        <dbReference type="PROSITE" id="PS51180"/>
    </source>
</evidence>
<dbReference type="Pfam" id="PF03097">
    <property type="entry name" value="BRO1"/>
    <property type="match status" value="1"/>
</dbReference>
<feature type="domain" description="BRO1" evidence="7">
    <location>
        <begin position="63"/>
        <end position="478"/>
    </location>
</feature>
<proteinExistence type="predicted"/>
<dbReference type="Pfam" id="PF13949">
    <property type="entry name" value="ALIX_LYPXL_bnd"/>
    <property type="match status" value="1"/>
</dbReference>
<dbReference type="Gramene" id="ABO98900">
    <property type="protein sequence ID" value="ABO98900"/>
    <property type="gene ID" value="OSTLU_39182"/>
</dbReference>
<keyword evidence="3" id="KW-0963">Cytoplasm</keyword>
<evidence type="ECO:0000256" key="6">
    <source>
        <dbReference type="SAM" id="MobiDB-lite"/>
    </source>
</evidence>
<feature type="region of interest" description="Disordered" evidence="6">
    <location>
        <begin position="808"/>
        <end position="856"/>
    </location>
</feature>
<feature type="compositionally biased region" description="Low complexity" evidence="6">
    <location>
        <begin position="819"/>
        <end position="835"/>
    </location>
</feature>
<evidence type="ECO:0000256" key="5">
    <source>
        <dbReference type="SAM" id="Coils"/>
    </source>
</evidence>
<feature type="coiled-coil region" evidence="5">
    <location>
        <begin position="775"/>
        <end position="804"/>
    </location>
</feature>
<keyword evidence="4" id="KW-0967">Endosome</keyword>
<protein>
    <recommendedName>
        <fullName evidence="7">BRO1 domain-containing protein</fullName>
    </recommendedName>
</protein>
<evidence type="ECO:0000313" key="8">
    <source>
        <dbReference type="EMBL" id="ABO98900.1"/>
    </source>
</evidence>
<dbReference type="CDD" id="cd09246">
    <property type="entry name" value="BRO1_Alix_like_1"/>
    <property type="match status" value="1"/>
</dbReference>
<feature type="compositionally biased region" description="Basic residues" evidence="6">
    <location>
        <begin position="33"/>
        <end position="46"/>
    </location>
</feature>